<dbReference type="PANTHER" id="PTHR32481">
    <property type="entry name" value="AMINOPEPTIDASE"/>
    <property type="match status" value="1"/>
</dbReference>
<dbReference type="SUPFAM" id="SSF53187">
    <property type="entry name" value="Zn-dependent exopeptidases"/>
    <property type="match status" value="1"/>
</dbReference>
<dbReference type="InterPro" id="IPR051464">
    <property type="entry name" value="Peptidase_M42_aminopept"/>
</dbReference>
<keyword evidence="5" id="KW-0378">Hydrolase</keyword>
<dbReference type="GO" id="GO:0004177">
    <property type="term" value="F:aminopeptidase activity"/>
    <property type="evidence" value="ECO:0007669"/>
    <property type="project" value="UniProtKB-UniRule"/>
</dbReference>
<evidence type="ECO:0000256" key="2">
    <source>
        <dbReference type="ARBA" id="ARBA00022438"/>
    </source>
</evidence>
<keyword evidence="2" id="KW-0031">Aminopeptidase</keyword>
<feature type="binding site" evidence="8">
    <location>
        <position position="199"/>
    </location>
    <ligand>
        <name>Zn(2+)</name>
        <dbReference type="ChEBI" id="CHEBI:29105"/>
        <label>2</label>
    </ligand>
</feature>
<keyword evidence="3" id="KW-0645">Protease</keyword>
<evidence type="ECO:0000256" key="8">
    <source>
        <dbReference type="PIRSR" id="PIRSR001123-2"/>
    </source>
</evidence>
<dbReference type="SUPFAM" id="SSF101821">
    <property type="entry name" value="Aminopeptidase/glucanase lid domain"/>
    <property type="match status" value="1"/>
</dbReference>
<feature type="binding site" evidence="8">
    <location>
        <position position="170"/>
    </location>
    <ligand>
        <name>Zn(2+)</name>
        <dbReference type="ChEBI" id="CHEBI:29105"/>
        <label>1</label>
    </ligand>
</feature>
<dbReference type="Pfam" id="PF05343">
    <property type="entry name" value="Peptidase_M42"/>
    <property type="match status" value="1"/>
</dbReference>
<accession>A0A424YHK4</accession>
<reference evidence="9 10" key="1">
    <citation type="submission" date="2018-08" db="EMBL/GenBank/DDBJ databases">
        <title>The metabolism and importance of syntrophic acetate oxidation coupled to methane or sulfide production in haloalkaline environments.</title>
        <authorList>
            <person name="Timmers P.H.A."/>
            <person name="Vavourakis C.D."/>
            <person name="Sorokin D.Y."/>
            <person name="Sinninghe Damste J.S."/>
            <person name="Muyzer G."/>
            <person name="Stams A.J.M."/>
            <person name="Plugge C.M."/>
        </authorList>
    </citation>
    <scope>NUCLEOTIDE SEQUENCE [LARGE SCALE GENOMIC DNA]</scope>
    <source>
        <strain evidence="9">MSAO_Bac1</strain>
    </source>
</reference>
<evidence type="ECO:0000256" key="1">
    <source>
        <dbReference type="ARBA" id="ARBA00006272"/>
    </source>
</evidence>
<dbReference type="GO" id="GO:0046872">
    <property type="term" value="F:metal ion binding"/>
    <property type="evidence" value="ECO:0007669"/>
    <property type="project" value="UniProtKB-UniRule"/>
</dbReference>
<evidence type="ECO:0000256" key="7">
    <source>
        <dbReference type="PIRSR" id="PIRSR001123-1"/>
    </source>
</evidence>
<feature type="binding site" evidence="8">
    <location>
        <position position="60"/>
    </location>
    <ligand>
        <name>Zn(2+)</name>
        <dbReference type="ChEBI" id="CHEBI:29105"/>
        <label>1</label>
    </ligand>
</feature>
<protein>
    <submittedName>
        <fullName evidence="9">M42 family peptidase</fullName>
    </submittedName>
</protein>
<name>A0A424YHK4_9FIRM</name>
<comment type="similarity">
    <text evidence="1 6">Belongs to the peptidase M42 family.</text>
</comment>
<evidence type="ECO:0000256" key="4">
    <source>
        <dbReference type="ARBA" id="ARBA00022723"/>
    </source>
</evidence>
<organism evidence="9 10">
    <name type="scientific">Candidatus Syntrophonatronum acetioxidans</name>
    <dbReference type="NCBI Taxonomy" id="1795816"/>
    <lineage>
        <taxon>Bacteria</taxon>
        <taxon>Bacillati</taxon>
        <taxon>Bacillota</taxon>
        <taxon>Clostridia</taxon>
        <taxon>Eubacteriales</taxon>
        <taxon>Syntrophomonadaceae</taxon>
        <taxon>Candidatus Syntrophonatronum</taxon>
    </lineage>
</organism>
<keyword evidence="4 8" id="KW-0479">Metal-binding</keyword>
<evidence type="ECO:0000313" key="10">
    <source>
        <dbReference type="Proteomes" id="UP000285138"/>
    </source>
</evidence>
<dbReference type="Gene3D" id="3.40.630.10">
    <property type="entry name" value="Zn peptidases"/>
    <property type="match status" value="1"/>
</dbReference>
<evidence type="ECO:0000256" key="5">
    <source>
        <dbReference type="ARBA" id="ARBA00022801"/>
    </source>
</evidence>
<comment type="cofactor">
    <cofactor evidence="8">
        <name>a divalent metal cation</name>
        <dbReference type="ChEBI" id="CHEBI:60240"/>
    </cofactor>
    <text evidence="8">Binds 2 divalent metal cations per subunit.</text>
</comment>
<dbReference type="AlphaFoldDB" id="A0A424YHK4"/>
<evidence type="ECO:0000313" key="9">
    <source>
        <dbReference type="EMBL" id="RQD77651.1"/>
    </source>
</evidence>
<dbReference type="InterPro" id="IPR023367">
    <property type="entry name" value="Peptidase_M42_dom2"/>
</dbReference>
<evidence type="ECO:0000256" key="3">
    <source>
        <dbReference type="ARBA" id="ARBA00022670"/>
    </source>
</evidence>
<dbReference type="InterPro" id="IPR008007">
    <property type="entry name" value="Peptidase_M42"/>
</dbReference>
<feature type="active site" description="Proton acceptor" evidence="7">
    <location>
        <position position="198"/>
    </location>
</feature>
<dbReference type="Proteomes" id="UP000285138">
    <property type="component" value="Unassembled WGS sequence"/>
</dbReference>
<dbReference type="GO" id="GO:0006508">
    <property type="term" value="P:proteolysis"/>
    <property type="evidence" value="ECO:0007669"/>
    <property type="project" value="UniProtKB-KW"/>
</dbReference>
<evidence type="ECO:0000256" key="6">
    <source>
        <dbReference type="PIRNR" id="PIRNR001123"/>
    </source>
</evidence>
<feature type="binding site" evidence="8">
    <location>
        <position position="170"/>
    </location>
    <ligand>
        <name>Zn(2+)</name>
        <dbReference type="ChEBI" id="CHEBI:29105"/>
        <label>2</label>
    </ligand>
</feature>
<dbReference type="PANTHER" id="PTHR32481:SF5">
    <property type="entry name" value="ENDOGLUCANASE"/>
    <property type="match status" value="1"/>
</dbReference>
<comment type="caution">
    <text evidence="9">The sequence shown here is derived from an EMBL/GenBank/DDBJ whole genome shotgun (WGS) entry which is preliminary data.</text>
</comment>
<proteinExistence type="inferred from homology"/>
<dbReference type="EMBL" id="QZAA01000059">
    <property type="protein sequence ID" value="RQD77651.1"/>
    <property type="molecule type" value="Genomic_DNA"/>
</dbReference>
<dbReference type="PIRSF" id="PIRSF001123">
    <property type="entry name" value="PepA_GA"/>
    <property type="match status" value="1"/>
</dbReference>
<dbReference type="Gene3D" id="2.40.30.40">
    <property type="entry name" value="Peptidase M42, domain 2"/>
    <property type="match status" value="1"/>
</dbReference>
<sequence>MLLKELSEASGVSGGEGEVREIIKKAVEPLVDELKTDVLGNLIAFKKGAKENPRVMLSAHMDEVGLIVAGFEKSGLISFSKVGGIDDRVLVSKPVLVGEKKIPGVIGAKAIHLQKPEERKKSIKSDELYIDIGAKDKEEAEKKVKLGDYVSYNTRYQEIGVNYAKGKAFDNRVGCSILIEALKRNYSFPLYGVFTVQEEIGMRGAAVTAYSIKPDLALVLEGTTAADVIELKEENYVTTLGKGPALTFMDASVICDKRILETLTGLAEDKGIPVQFRRFTGAYTDAGMISLSREGVRSVVISVPCRYIHNPVNILSLEDVENTLKLVELFLDKLPEGGVC</sequence>
<feature type="binding site" evidence="8">
    <location>
        <position position="309"/>
    </location>
    <ligand>
        <name>Zn(2+)</name>
        <dbReference type="ChEBI" id="CHEBI:29105"/>
        <label>2</label>
    </ligand>
</feature>
<feature type="binding site" evidence="8">
    <location>
        <position position="221"/>
    </location>
    <ligand>
        <name>Zn(2+)</name>
        <dbReference type="ChEBI" id="CHEBI:29105"/>
        <label>1</label>
    </ligand>
</feature>
<gene>
    <name evidence="9" type="ORF">D5R97_01920</name>
</gene>
<dbReference type="CDD" id="cd05656">
    <property type="entry name" value="M42_Frv"/>
    <property type="match status" value="1"/>
</dbReference>